<dbReference type="InterPro" id="IPR057684">
    <property type="entry name" value="DUF7924"/>
</dbReference>
<evidence type="ECO:0000313" key="3">
    <source>
        <dbReference type="EMBL" id="KAK8085675.1"/>
    </source>
</evidence>
<feature type="compositionally biased region" description="Basic and acidic residues" evidence="1">
    <location>
        <begin position="433"/>
        <end position="447"/>
    </location>
</feature>
<name>A0ABR1WQ67_9PEZI</name>
<dbReference type="Proteomes" id="UP001433268">
    <property type="component" value="Unassembled WGS sequence"/>
</dbReference>
<dbReference type="PANTHER" id="PTHR42470">
    <property type="entry name" value="VAST DOMAIN-CONTAINING PROTEIN"/>
    <property type="match status" value="1"/>
</dbReference>
<feature type="compositionally biased region" description="Acidic residues" evidence="1">
    <location>
        <begin position="422"/>
        <end position="432"/>
    </location>
</feature>
<accession>A0ABR1WQ67</accession>
<feature type="domain" description="DUF7924" evidence="2">
    <location>
        <begin position="225"/>
        <end position="397"/>
    </location>
</feature>
<feature type="region of interest" description="Disordered" evidence="1">
    <location>
        <begin position="408"/>
        <end position="455"/>
    </location>
</feature>
<feature type="region of interest" description="Disordered" evidence="1">
    <location>
        <begin position="1"/>
        <end position="34"/>
    </location>
</feature>
<proteinExistence type="predicted"/>
<evidence type="ECO:0000259" key="2">
    <source>
        <dbReference type="Pfam" id="PF25545"/>
    </source>
</evidence>
<dbReference type="EMBL" id="JAQQWN010000005">
    <property type="protein sequence ID" value="KAK8085675.1"/>
    <property type="molecule type" value="Genomic_DNA"/>
</dbReference>
<dbReference type="Pfam" id="PF25545">
    <property type="entry name" value="DUF7924"/>
    <property type="match status" value="1"/>
</dbReference>
<dbReference type="GeneID" id="92044321"/>
<dbReference type="RefSeq" id="XP_066670184.1">
    <property type="nucleotide sequence ID" value="XM_066811261.1"/>
</dbReference>
<feature type="compositionally biased region" description="Basic and acidic residues" evidence="1">
    <location>
        <begin position="1"/>
        <end position="10"/>
    </location>
</feature>
<organism evidence="3 4">
    <name type="scientific">Apiospora hydei</name>
    <dbReference type="NCBI Taxonomy" id="1337664"/>
    <lineage>
        <taxon>Eukaryota</taxon>
        <taxon>Fungi</taxon>
        <taxon>Dikarya</taxon>
        <taxon>Ascomycota</taxon>
        <taxon>Pezizomycotina</taxon>
        <taxon>Sordariomycetes</taxon>
        <taxon>Xylariomycetidae</taxon>
        <taxon>Amphisphaeriales</taxon>
        <taxon>Apiosporaceae</taxon>
        <taxon>Apiospora</taxon>
    </lineage>
</organism>
<evidence type="ECO:0000313" key="4">
    <source>
        <dbReference type="Proteomes" id="UP001433268"/>
    </source>
</evidence>
<reference evidence="3 4" key="1">
    <citation type="submission" date="2023-01" db="EMBL/GenBank/DDBJ databases">
        <title>Analysis of 21 Apiospora genomes using comparative genomics revels a genus with tremendous synthesis potential of carbohydrate active enzymes and secondary metabolites.</title>
        <authorList>
            <person name="Sorensen T."/>
        </authorList>
    </citation>
    <scope>NUCLEOTIDE SEQUENCE [LARGE SCALE GENOMIC DNA]</scope>
    <source>
        <strain evidence="3 4">CBS 114990</strain>
    </source>
</reference>
<sequence length="455" mass="50861">MDHTYGDEFRTPSGKRPLATLQDTEDLEPTKKRPSYGERLALQVREWLDLIPDSSETCLDGRRETSNGGGGFQGPATPPFSQWTPSTSHISEARTCYSCRTGVTEKLLVEKVDYRYRHLAWNNIIYAPAGLGPTVPATVSAACDLLQRPRDETEPSREQVLKEDGVLRLLEFQEDGTMEYELETWFGDYVFPSGGALYRAGLTLQNRGPFEPDCVPGGAASDRVAVPQPDMLYGYDTMYHRISPFTRLKGHDCEGLHPSIANVAGPYVGYPFFLIEIAPDGQDGGGCLWIAINQCLGGAATCAKAINKLDRLLQERGGTGAPQVDDAIFSIAANQYTAELLVSYVESDKSGDDCYCTRRAASFLLSDPDHFLKFRRYVRNIVDWGKGHRLRQILAALDYLVELERKEDEAMASKEDGATTKEEDEAMTENEEATTRKEKETIADRYNLRPRRRKK</sequence>
<protein>
    <recommendedName>
        <fullName evidence="2">DUF7924 domain-containing protein</fullName>
    </recommendedName>
</protein>
<comment type="caution">
    <text evidence="3">The sequence shown here is derived from an EMBL/GenBank/DDBJ whole genome shotgun (WGS) entry which is preliminary data.</text>
</comment>
<feature type="compositionally biased region" description="Basic and acidic residues" evidence="1">
    <location>
        <begin position="408"/>
        <end position="421"/>
    </location>
</feature>
<keyword evidence="4" id="KW-1185">Reference proteome</keyword>
<gene>
    <name evidence="3" type="ORF">PG997_006946</name>
</gene>
<dbReference type="PANTHER" id="PTHR42470:SF1">
    <property type="entry name" value="VAST DOMAIN-CONTAINING PROTEIN"/>
    <property type="match status" value="1"/>
</dbReference>
<evidence type="ECO:0000256" key="1">
    <source>
        <dbReference type="SAM" id="MobiDB-lite"/>
    </source>
</evidence>